<dbReference type="PANTHER" id="PTHR48258">
    <property type="entry name" value="DUF4218 DOMAIN-CONTAINING PROTEIN-RELATED"/>
    <property type="match status" value="1"/>
</dbReference>
<dbReference type="Proteomes" id="UP001419268">
    <property type="component" value="Unassembled WGS sequence"/>
</dbReference>
<accession>A0AAP0P0K8</accession>
<organism evidence="1 2">
    <name type="scientific">Stephania cephalantha</name>
    <dbReference type="NCBI Taxonomy" id="152367"/>
    <lineage>
        <taxon>Eukaryota</taxon>
        <taxon>Viridiplantae</taxon>
        <taxon>Streptophyta</taxon>
        <taxon>Embryophyta</taxon>
        <taxon>Tracheophyta</taxon>
        <taxon>Spermatophyta</taxon>
        <taxon>Magnoliopsida</taxon>
        <taxon>Ranunculales</taxon>
        <taxon>Menispermaceae</taxon>
        <taxon>Menispermoideae</taxon>
        <taxon>Cissampelideae</taxon>
        <taxon>Stephania</taxon>
    </lineage>
</organism>
<evidence type="ECO:0000313" key="1">
    <source>
        <dbReference type="EMBL" id="KAK9125649.1"/>
    </source>
</evidence>
<comment type="caution">
    <text evidence="1">The sequence shown here is derived from an EMBL/GenBank/DDBJ whole genome shotgun (WGS) entry which is preliminary data.</text>
</comment>
<name>A0AAP0P0K8_9MAGN</name>
<protein>
    <submittedName>
        <fullName evidence="1">Uncharacterized protein</fullName>
    </submittedName>
</protein>
<keyword evidence="2" id="KW-1185">Reference proteome</keyword>
<gene>
    <name evidence="1" type="ORF">Scep_014495</name>
</gene>
<sequence>MYVSELRSKHMNITRSAIDEHLEKHFSSWFQQFAPSCIQDTTLQILSYGPSRLCTVYHSYLVNGYKFQTVSHGSNKDMRSSGVCVSGTNYAQCDNDFYGQLEEVIQIEYGGFLRTVLFMYQWFDPTINVETRVH</sequence>
<evidence type="ECO:0000313" key="2">
    <source>
        <dbReference type="Proteomes" id="UP001419268"/>
    </source>
</evidence>
<reference evidence="1 2" key="1">
    <citation type="submission" date="2024-01" db="EMBL/GenBank/DDBJ databases">
        <title>Genome assemblies of Stephania.</title>
        <authorList>
            <person name="Yang L."/>
        </authorList>
    </citation>
    <scope>NUCLEOTIDE SEQUENCE [LARGE SCALE GENOMIC DNA]</scope>
    <source>
        <strain evidence="1">JXDWG</strain>
        <tissue evidence="1">Leaf</tissue>
    </source>
</reference>
<proteinExistence type="predicted"/>
<dbReference type="AlphaFoldDB" id="A0AAP0P0K8"/>
<dbReference type="EMBL" id="JBBNAG010000006">
    <property type="protein sequence ID" value="KAK9125649.1"/>
    <property type="molecule type" value="Genomic_DNA"/>
</dbReference>
<dbReference type="PANTHER" id="PTHR48258:SF4">
    <property type="entry name" value="DUF4216 DOMAIN-CONTAINING PROTEIN"/>
    <property type="match status" value="1"/>
</dbReference>